<name>A0A4R0RRK0_9APHY</name>
<comment type="function">
    <text evidence="2">Involved in the synthesis of the GDP-mannose and dolichol-phosphate-mannose required for a number of critical mannosyl transfer reactions.</text>
</comment>
<feature type="binding site" evidence="12">
    <location>
        <position position="115"/>
    </location>
    <ligand>
        <name>Zn(2+)</name>
        <dbReference type="ChEBI" id="CHEBI:29105"/>
    </ligand>
</feature>
<sequence>MSPPSLFRLKASLQQYDWGKQGKDSLVAQLAPNAVGPSFSLDNDASYAEVWMGTHPNGPTSIFSTPNTSLLDTITSDPNHFLGAAILAKWPSSPAQVPFLFKVLSIAKALPLQAHPDKALAERLHAQDAKEFVDANHKPEIAVAIGEPLTSDGGWGEGVAFTGFVGFRPFDAIRNALRGVPELVQAVGNDDAVNAFLQDPSKESLKAIFSSLIERGAMDPAVIKEQVRALVEKIKSKGGDVLGEEQLARVVLKVDSQYPGDVGVFATTFFMNLVKLKKGEAVYIGADEIHAYLEGDIIECMAVSDNVLNAAFTNQAEAQSQVPTFLSMLTYTARPASHWTLSHGPYQRSKNHLTQVYAPPLEEFVVMGTNLGDGRATEVLGQVDGPTIGIVRSGSVKVTVNSESLELESGGVFYVVPGCAVTVEKTSGGKAQVWWAACAV</sequence>
<organism evidence="15 16">
    <name type="scientific">Steccherinum ochraceum</name>
    <dbReference type="NCBI Taxonomy" id="92696"/>
    <lineage>
        <taxon>Eukaryota</taxon>
        <taxon>Fungi</taxon>
        <taxon>Dikarya</taxon>
        <taxon>Basidiomycota</taxon>
        <taxon>Agaricomycotina</taxon>
        <taxon>Agaricomycetes</taxon>
        <taxon>Polyporales</taxon>
        <taxon>Steccherinaceae</taxon>
        <taxon>Steccherinum</taxon>
    </lineage>
</organism>
<accession>A0A4R0RRK0</accession>
<dbReference type="InterPro" id="IPR011051">
    <property type="entry name" value="RmlC_Cupin_sf"/>
</dbReference>
<dbReference type="PIRSF" id="PIRSF001480">
    <property type="entry name" value="Mannose-6-phosphate_isomerase"/>
    <property type="match status" value="1"/>
</dbReference>
<evidence type="ECO:0000256" key="2">
    <source>
        <dbReference type="ARBA" id="ARBA00002564"/>
    </source>
</evidence>
<feature type="domain" description="Phosphomannose isomerase type I catalytic" evidence="13">
    <location>
        <begin position="6"/>
        <end position="147"/>
    </location>
</feature>
<keyword evidence="16" id="KW-1185">Reference proteome</keyword>
<dbReference type="PANTHER" id="PTHR10309">
    <property type="entry name" value="MANNOSE-6-PHOSPHATE ISOMERASE"/>
    <property type="match status" value="1"/>
</dbReference>
<evidence type="ECO:0000256" key="1">
    <source>
        <dbReference type="ARBA" id="ARBA00000757"/>
    </source>
</evidence>
<evidence type="ECO:0000256" key="11">
    <source>
        <dbReference type="ARBA" id="ARBA00030762"/>
    </source>
</evidence>
<evidence type="ECO:0000313" key="16">
    <source>
        <dbReference type="Proteomes" id="UP000292702"/>
    </source>
</evidence>
<dbReference type="STRING" id="92696.A0A4R0RRK0"/>
<dbReference type="EMBL" id="RWJN01000005">
    <property type="protein sequence ID" value="TCD71530.1"/>
    <property type="molecule type" value="Genomic_DNA"/>
</dbReference>
<keyword evidence="8 12" id="KW-0862">Zinc</keyword>
<feature type="binding site" evidence="12">
    <location>
        <position position="140"/>
    </location>
    <ligand>
        <name>Zn(2+)</name>
        <dbReference type="ChEBI" id="CHEBI:29105"/>
    </ligand>
</feature>
<evidence type="ECO:0000256" key="12">
    <source>
        <dbReference type="PIRSR" id="PIRSR001480-2"/>
    </source>
</evidence>
<dbReference type="Proteomes" id="UP000292702">
    <property type="component" value="Unassembled WGS sequence"/>
</dbReference>
<dbReference type="NCBIfam" id="TIGR00218">
    <property type="entry name" value="manA"/>
    <property type="match status" value="1"/>
</dbReference>
<feature type="binding site" evidence="12">
    <location>
        <position position="113"/>
    </location>
    <ligand>
        <name>Zn(2+)</name>
        <dbReference type="ChEBI" id="CHEBI:29105"/>
    </ligand>
</feature>
<evidence type="ECO:0000313" key="15">
    <source>
        <dbReference type="EMBL" id="TCD71530.1"/>
    </source>
</evidence>
<dbReference type="InterPro" id="IPR046457">
    <property type="entry name" value="PMI_typeI_cat"/>
</dbReference>
<evidence type="ECO:0000256" key="9">
    <source>
        <dbReference type="ARBA" id="ARBA00023235"/>
    </source>
</evidence>
<proteinExistence type="inferred from homology"/>
<comment type="catalytic activity">
    <reaction evidence="1">
        <text>D-mannose 6-phosphate = D-fructose 6-phosphate</text>
        <dbReference type="Rhea" id="RHEA:12356"/>
        <dbReference type="ChEBI" id="CHEBI:58735"/>
        <dbReference type="ChEBI" id="CHEBI:61527"/>
        <dbReference type="EC" id="5.3.1.8"/>
    </reaction>
</comment>
<evidence type="ECO:0000256" key="5">
    <source>
        <dbReference type="ARBA" id="ARBA00011956"/>
    </source>
</evidence>
<dbReference type="PANTHER" id="PTHR10309:SF0">
    <property type="entry name" value="MANNOSE-6-PHOSPHATE ISOMERASE"/>
    <property type="match status" value="1"/>
</dbReference>
<feature type="domain" description="Phosphomannose isomerase type I helical insertion" evidence="14">
    <location>
        <begin position="195"/>
        <end position="270"/>
    </location>
</feature>
<protein>
    <recommendedName>
        <fullName evidence="6">Mannose-6-phosphate isomerase</fullName>
        <ecNumber evidence="5">5.3.1.8</ecNumber>
    </recommendedName>
    <alternativeName>
        <fullName evidence="10">Phosphohexomutase</fullName>
    </alternativeName>
    <alternativeName>
        <fullName evidence="11">Phosphomannose isomerase</fullName>
    </alternativeName>
</protein>
<evidence type="ECO:0000256" key="6">
    <source>
        <dbReference type="ARBA" id="ARBA00018236"/>
    </source>
</evidence>
<dbReference type="CDD" id="cd07011">
    <property type="entry name" value="cupin_PMI_type_I_N"/>
    <property type="match status" value="1"/>
</dbReference>
<evidence type="ECO:0000256" key="4">
    <source>
        <dbReference type="ARBA" id="ARBA00010772"/>
    </source>
</evidence>
<dbReference type="GO" id="GO:0005829">
    <property type="term" value="C:cytosol"/>
    <property type="evidence" value="ECO:0007669"/>
    <property type="project" value="TreeGrafter"/>
</dbReference>
<dbReference type="SUPFAM" id="SSF51182">
    <property type="entry name" value="RmlC-like cupins"/>
    <property type="match status" value="1"/>
</dbReference>
<dbReference type="Gene3D" id="1.10.441.10">
    <property type="entry name" value="Phosphomannose Isomerase, domain 2"/>
    <property type="match status" value="1"/>
</dbReference>
<reference evidence="15 16" key="1">
    <citation type="submission" date="2018-11" db="EMBL/GenBank/DDBJ databases">
        <title>Genome assembly of Steccherinum ochraceum LE-BIN_3174, the white-rot fungus of the Steccherinaceae family (The Residual Polyporoid clade, Polyporales, Basidiomycota).</title>
        <authorList>
            <person name="Fedorova T.V."/>
            <person name="Glazunova O.A."/>
            <person name="Landesman E.O."/>
            <person name="Moiseenko K.V."/>
            <person name="Psurtseva N.V."/>
            <person name="Savinova O.S."/>
            <person name="Shakhova N.V."/>
            <person name="Tyazhelova T.V."/>
            <person name="Vasina D.V."/>
        </authorList>
    </citation>
    <scope>NUCLEOTIDE SEQUENCE [LARGE SCALE GENOMIC DNA]</scope>
    <source>
        <strain evidence="15 16">LE-BIN_3174</strain>
    </source>
</reference>
<keyword evidence="7 12" id="KW-0479">Metal-binding</keyword>
<dbReference type="PRINTS" id="PR00714">
    <property type="entry name" value="MAN6PISMRASE"/>
</dbReference>
<evidence type="ECO:0000259" key="13">
    <source>
        <dbReference type="Pfam" id="PF20511"/>
    </source>
</evidence>
<evidence type="ECO:0000259" key="14">
    <source>
        <dbReference type="Pfam" id="PF20512"/>
    </source>
</evidence>
<dbReference type="Gene3D" id="2.60.120.10">
    <property type="entry name" value="Jelly Rolls"/>
    <property type="match status" value="2"/>
</dbReference>
<evidence type="ECO:0000256" key="3">
    <source>
        <dbReference type="ARBA" id="ARBA00004666"/>
    </source>
</evidence>
<evidence type="ECO:0000256" key="7">
    <source>
        <dbReference type="ARBA" id="ARBA00022723"/>
    </source>
</evidence>
<dbReference type="InterPro" id="IPR046458">
    <property type="entry name" value="PMI_typeI_hel"/>
</dbReference>
<dbReference type="AlphaFoldDB" id="A0A4R0RRK0"/>
<dbReference type="OrthoDB" id="6605218at2759"/>
<comment type="pathway">
    <text evidence="3">Nucleotide-sugar biosynthesis; GDP-alpha-D-mannose biosynthesis; alpha-D-mannose 1-phosphate from D-fructose 6-phosphate: step 1/2.</text>
</comment>
<dbReference type="GO" id="GO:0005975">
    <property type="term" value="P:carbohydrate metabolic process"/>
    <property type="evidence" value="ECO:0007669"/>
    <property type="project" value="InterPro"/>
</dbReference>
<gene>
    <name evidence="15" type="ORF">EIP91_008911</name>
</gene>
<dbReference type="GO" id="GO:0004476">
    <property type="term" value="F:mannose-6-phosphate isomerase activity"/>
    <property type="evidence" value="ECO:0007669"/>
    <property type="project" value="UniProtKB-EC"/>
</dbReference>
<comment type="caution">
    <text evidence="15">The sequence shown here is derived from an EMBL/GenBank/DDBJ whole genome shotgun (WGS) entry which is preliminary data.</text>
</comment>
<dbReference type="InterPro" id="IPR014710">
    <property type="entry name" value="RmlC-like_jellyroll"/>
</dbReference>
<dbReference type="InterPro" id="IPR001250">
    <property type="entry name" value="Man6P_Isoase-1"/>
</dbReference>
<feature type="binding site" evidence="12">
    <location>
        <position position="290"/>
    </location>
    <ligand>
        <name>Zn(2+)</name>
        <dbReference type="ChEBI" id="CHEBI:29105"/>
    </ligand>
</feature>
<dbReference type="UniPathway" id="UPA00126">
    <property type="reaction ID" value="UER00423"/>
</dbReference>
<dbReference type="GO" id="GO:0009298">
    <property type="term" value="P:GDP-mannose biosynthetic process"/>
    <property type="evidence" value="ECO:0007669"/>
    <property type="project" value="UniProtKB-UniPathway"/>
</dbReference>
<dbReference type="GO" id="GO:0008270">
    <property type="term" value="F:zinc ion binding"/>
    <property type="evidence" value="ECO:0007669"/>
    <property type="project" value="InterPro"/>
</dbReference>
<dbReference type="Pfam" id="PF20511">
    <property type="entry name" value="PMI_typeI_cat"/>
    <property type="match status" value="1"/>
</dbReference>
<comment type="similarity">
    <text evidence="4">Belongs to the mannose-6-phosphate isomerase type 1 family.</text>
</comment>
<dbReference type="Pfam" id="PF20512">
    <property type="entry name" value="PMI_typeI_hel"/>
    <property type="match status" value="1"/>
</dbReference>
<evidence type="ECO:0000256" key="8">
    <source>
        <dbReference type="ARBA" id="ARBA00022833"/>
    </source>
</evidence>
<dbReference type="InterPro" id="IPR016305">
    <property type="entry name" value="Mannose-6-P_Isomerase"/>
</dbReference>
<evidence type="ECO:0000256" key="10">
    <source>
        <dbReference type="ARBA" id="ARBA00029741"/>
    </source>
</evidence>
<dbReference type="EC" id="5.3.1.8" evidence="5"/>
<comment type="cofactor">
    <cofactor evidence="12">
        <name>Zn(2+)</name>
        <dbReference type="ChEBI" id="CHEBI:29105"/>
    </cofactor>
    <text evidence="12">Binds 1 zinc ion per subunit.</text>
</comment>
<keyword evidence="9" id="KW-0413">Isomerase</keyword>